<gene>
    <name evidence="2" type="ORF">TPC1_17489</name>
</gene>
<name>A0A146K296_9EUKA</name>
<feature type="domain" description="Methyltransferase FkbM" evidence="1">
    <location>
        <begin position="141"/>
        <end position="283"/>
    </location>
</feature>
<dbReference type="InterPro" id="IPR006342">
    <property type="entry name" value="FkbM_mtfrase"/>
</dbReference>
<accession>A0A146K296</accession>
<dbReference type="EMBL" id="GDID01005586">
    <property type="protein sequence ID" value="JAP91020.1"/>
    <property type="molecule type" value="Transcribed_RNA"/>
</dbReference>
<protein>
    <submittedName>
        <fullName evidence="2">Methyltransferase, FkbM family protein</fullName>
    </submittedName>
</protein>
<evidence type="ECO:0000259" key="1">
    <source>
        <dbReference type="Pfam" id="PF05050"/>
    </source>
</evidence>
<keyword evidence="2" id="KW-0808">Transferase</keyword>
<dbReference type="SUPFAM" id="SSF53335">
    <property type="entry name" value="S-adenosyl-L-methionine-dependent methyltransferases"/>
    <property type="match status" value="1"/>
</dbReference>
<proteinExistence type="predicted"/>
<dbReference type="NCBIfam" id="TIGR01444">
    <property type="entry name" value="fkbM_fam"/>
    <property type="match status" value="1"/>
</dbReference>
<reference evidence="2" key="1">
    <citation type="submission" date="2015-07" db="EMBL/GenBank/DDBJ databases">
        <title>Adaptation to a free-living lifestyle via gene acquisitions in the diplomonad Trepomonas sp. PC1.</title>
        <authorList>
            <person name="Xu F."/>
            <person name="Jerlstrom-Hultqvist J."/>
            <person name="Kolisko M."/>
            <person name="Simpson A.G.B."/>
            <person name="Roger A.J."/>
            <person name="Svard S.G."/>
            <person name="Andersson J.O."/>
        </authorList>
    </citation>
    <scope>NUCLEOTIDE SEQUENCE</scope>
    <source>
        <strain evidence="2">PC1</strain>
    </source>
</reference>
<dbReference type="GO" id="GO:0032259">
    <property type="term" value="P:methylation"/>
    <property type="evidence" value="ECO:0007669"/>
    <property type="project" value="UniProtKB-KW"/>
</dbReference>
<sequence>IVLMGSLVHPMISINNMGGSFIAHFIDNLETISEDFDNLTLFMDDKYKKNSHKFYSTLLQLPEFQYQQYLRVDEQFQSQNFFDQVELTAFNNFYNKRQFSEQEAKIFDIFGRQADMLYKHHGIKDLPLEMKSYIENTIFIDGGAYNGDSAAVFNIYKPAMCYSFELQEQQQTIYESMMQQLDINNTQFVLKGLSNDTFQAKFVLDDIGTSVFTEGFLTAEMVTLDKFLDETDQRRVGFIKFDLEGSAYRALQGSVKTLKKWRPVLSIALYHSPEEFFQVKKLLNEVLGDTYEYQFHKHDYQSGYYVELDLLAWPKQ</sequence>
<dbReference type="InterPro" id="IPR029063">
    <property type="entry name" value="SAM-dependent_MTases_sf"/>
</dbReference>
<dbReference type="GO" id="GO:0008168">
    <property type="term" value="F:methyltransferase activity"/>
    <property type="evidence" value="ECO:0007669"/>
    <property type="project" value="UniProtKB-KW"/>
</dbReference>
<dbReference type="Pfam" id="PF05050">
    <property type="entry name" value="Methyltransf_21"/>
    <property type="match status" value="1"/>
</dbReference>
<dbReference type="AlphaFoldDB" id="A0A146K296"/>
<evidence type="ECO:0000313" key="2">
    <source>
        <dbReference type="EMBL" id="JAP91020.1"/>
    </source>
</evidence>
<keyword evidence="2" id="KW-0489">Methyltransferase</keyword>
<organism evidence="2">
    <name type="scientific">Trepomonas sp. PC1</name>
    <dbReference type="NCBI Taxonomy" id="1076344"/>
    <lineage>
        <taxon>Eukaryota</taxon>
        <taxon>Metamonada</taxon>
        <taxon>Diplomonadida</taxon>
        <taxon>Hexamitidae</taxon>
        <taxon>Hexamitinae</taxon>
        <taxon>Trepomonas</taxon>
    </lineage>
</organism>
<dbReference type="Gene3D" id="3.40.50.150">
    <property type="entry name" value="Vaccinia Virus protein VP39"/>
    <property type="match status" value="1"/>
</dbReference>
<feature type="non-terminal residue" evidence="2">
    <location>
        <position position="1"/>
    </location>
</feature>